<keyword evidence="1" id="KW-0732">Signal</keyword>
<reference evidence="2 3" key="1">
    <citation type="journal article" date="2017" name="Nat. Commun.">
        <title>Genome assembly with in vitro proximity ligation data and whole-genome triplication in lettuce.</title>
        <authorList>
            <person name="Reyes-Chin-Wo S."/>
            <person name="Wang Z."/>
            <person name="Yang X."/>
            <person name="Kozik A."/>
            <person name="Arikit S."/>
            <person name="Song C."/>
            <person name="Xia L."/>
            <person name="Froenicke L."/>
            <person name="Lavelle D.O."/>
            <person name="Truco M.J."/>
            <person name="Xia R."/>
            <person name="Zhu S."/>
            <person name="Xu C."/>
            <person name="Xu H."/>
            <person name="Xu X."/>
            <person name="Cox K."/>
            <person name="Korf I."/>
            <person name="Meyers B.C."/>
            <person name="Michelmore R.W."/>
        </authorList>
    </citation>
    <scope>NUCLEOTIDE SEQUENCE [LARGE SCALE GENOMIC DNA]</scope>
    <source>
        <strain evidence="3">cv. Salinas</strain>
        <tissue evidence="2">Seedlings</tissue>
    </source>
</reference>
<dbReference type="AlphaFoldDB" id="A0A9R1XQN5"/>
<feature type="signal peptide" evidence="1">
    <location>
        <begin position="1"/>
        <end position="20"/>
    </location>
</feature>
<keyword evidence="3" id="KW-1185">Reference proteome</keyword>
<dbReference type="GO" id="GO:0009507">
    <property type="term" value="C:chloroplast"/>
    <property type="evidence" value="ECO:0000318"/>
    <property type="project" value="GO_Central"/>
</dbReference>
<dbReference type="InterPro" id="IPR044970">
    <property type="entry name" value="CCB2"/>
</dbReference>
<evidence type="ECO:0000313" key="3">
    <source>
        <dbReference type="Proteomes" id="UP000235145"/>
    </source>
</evidence>
<sequence>MNHSCTLFLIPSTIFLQICPQIQWPQHFQWACSARITPSFFPVQNILTDTRKSSKISCFGADNSKNQQQQLNLFVLRFTLGIHGLDESYLPRWIGYTFGTLLLLNHFLGSNSTTVTPTQVRTELLGLSLAAFSVMFPYIGQFLKLISIQDVICVCGYWNTPKTMDLSKDYKVCVGIKH</sequence>
<dbReference type="PANTHER" id="PTHR36403">
    <property type="entry name" value="PROTEIN COFACTOR ASSEMBLY OF COMPLEX C SUBUNIT B CCB2, CHLOROPLASTIC"/>
    <property type="match status" value="1"/>
</dbReference>
<dbReference type="Pfam" id="PF11152">
    <property type="entry name" value="CCB2_CCB4"/>
    <property type="match status" value="1"/>
</dbReference>
<dbReference type="EMBL" id="NBSK02000002">
    <property type="protein sequence ID" value="KAJ0221844.1"/>
    <property type="molecule type" value="Genomic_DNA"/>
</dbReference>
<comment type="caution">
    <text evidence="2">The sequence shown here is derived from an EMBL/GenBank/DDBJ whole genome shotgun (WGS) entry which is preliminary data.</text>
</comment>
<proteinExistence type="predicted"/>
<gene>
    <name evidence="2" type="ORF">LSAT_V11C200098950</name>
</gene>
<evidence type="ECO:0000313" key="2">
    <source>
        <dbReference type="EMBL" id="KAJ0221844.1"/>
    </source>
</evidence>
<accession>A0A9R1XQN5</accession>
<dbReference type="Proteomes" id="UP000235145">
    <property type="component" value="Unassembled WGS sequence"/>
</dbReference>
<name>A0A9R1XQN5_LACSA</name>
<protein>
    <recommendedName>
        <fullName evidence="4">Protein TIC 20</fullName>
    </recommendedName>
</protein>
<dbReference type="InterPro" id="IPR021325">
    <property type="entry name" value="CCB2/CCB4"/>
</dbReference>
<dbReference type="PANTHER" id="PTHR36403:SF1">
    <property type="entry name" value="PROTEIN COFACTOR ASSEMBLY OF COMPLEX C SUBUNIT B CCB2, CHLOROPLASTIC"/>
    <property type="match status" value="1"/>
</dbReference>
<dbReference type="GO" id="GO:0010190">
    <property type="term" value="P:cytochrome b6f complex assembly"/>
    <property type="evidence" value="ECO:0000318"/>
    <property type="project" value="GO_Central"/>
</dbReference>
<evidence type="ECO:0008006" key="4">
    <source>
        <dbReference type="Google" id="ProtNLM"/>
    </source>
</evidence>
<evidence type="ECO:0000256" key="1">
    <source>
        <dbReference type="SAM" id="SignalP"/>
    </source>
</evidence>
<organism evidence="2 3">
    <name type="scientific">Lactuca sativa</name>
    <name type="common">Garden lettuce</name>
    <dbReference type="NCBI Taxonomy" id="4236"/>
    <lineage>
        <taxon>Eukaryota</taxon>
        <taxon>Viridiplantae</taxon>
        <taxon>Streptophyta</taxon>
        <taxon>Embryophyta</taxon>
        <taxon>Tracheophyta</taxon>
        <taxon>Spermatophyta</taxon>
        <taxon>Magnoliopsida</taxon>
        <taxon>eudicotyledons</taxon>
        <taxon>Gunneridae</taxon>
        <taxon>Pentapetalae</taxon>
        <taxon>asterids</taxon>
        <taxon>campanulids</taxon>
        <taxon>Asterales</taxon>
        <taxon>Asteraceae</taxon>
        <taxon>Cichorioideae</taxon>
        <taxon>Cichorieae</taxon>
        <taxon>Lactucinae</taxon>
        <taxon>Lactuca</taxon>
    </lineage>
</organism>
<feature type="chain" id="PRO_5040223823" description="Protein TIC 20" evidence="1">
    <location>
        <begin position="21"/>
        <end position="178"/>
    </location>
</feature>